<dbReference type="InterPro" id="IPR029787">
    <property type="entry name" value="Nucleotide_cyclase"/>
</dbReference>
<feature type="transmembrane region" description="Helical" evidence="3">
    <location>
        <begin position="91"/>
        <end position="110"/>
    </location>
</feature>
<dbReference type="GO" id="GO:0005886">
    <property type="term" value="C:plasma membrane"/>
    <property type="evidence" value="ECO:0007669"/>
    <property type="project" value="TreeGrafter"/>
</dbReference>
<evidence type="ECO:0000256" key="3">
    <source>
        <dbReference type="SAM" id="Phobius"/>
    </source>
</evidence>
<dbReference type="EC" id="2.7.7.65" evidence="1"/>
<dbReference type="InterPro" id="IPR043128">
    <property type="entry name" value="Rev_trsase/Diguanyl_cyclase"/>
</dbReference>
<keyword evidence="6" id="KW-1185">Reference proteome</keyword>
<keyword evidence="3" id="KW-0472">Membrane</keyword>
<dbReference type="SMART" id="SM00267">
    <property type="entry name" value="GGDEF"/>
    <property type="match status" value="1"/>
</dbReference>
<dbReference type="CDD" id="cd01949">
    <property type="entry name" value="GGDEF"/>
    <property type="match status" value="1"/>
</dbReference>
<keyword evidence="3" id="KW-1133">Transmembrane helix</keyword>
<evidence type="ECO:0000313" key="6">
    <source>
        <dbReference type="Proteomes" id="UP000494363"/>
    </source>
</evidence>
<comment type="catalytic activity">
    <reaction evidence="2">
        <text>2 GTP = 3',3'-c-di-GMP + 2 diphosphate</text>
        <dbReference type="Rhea" id="RHEA:24898"/>
        <dbReference type="ChEBI" id="CHEBI:33019"/>
        <dbReference type="ChEBI" id="CHEBI:37565"/>
        <dbReference type="ChEBI" id="CHEBI:58805"/>
        <dbReference type="EC" id="2.7.7.65"/>
    </reaction>
</comment>
<reference evidence="5 6" key="1">
    <citation type="submission" date="2020-04" db="EMBL/GenBank/DDBJ databases">
        <authorList>
            <person name="De Canck E."/>
        </authorList>
    </citation>
    <scope>NUCLEOTIDE SEQUENCE [LARGE SCALE GENOMIC DNA]</scope>
    <source>
        <strain evidence="5 6">LMG 29542</strain>
    </source>
</reference>
<dbReference type="SUPFAM" id="SSF55073">
    <property type="entry name" value="Nucleotide cyclase"/>
    <property type="match status" value="1"/>
</dbReference>
<accession>A0A6J5D0T6</accession>
<dbReference type="GO" id="GO:0052621">
    <property type="term" value="F:diguanylate cyclase activity"/>
    <property type="evidence" value="ECO:0007669"/>
    <property type="project" value="UniProtKB-EC"/>
</dbReference>
<dbReference type="PANTHER" id="PTHR45138">
    <property type="entry name" value="REGULATORY COMPONENTS OF SENSORY TRANSDUCTION SYSTEM"/>
    <property type="match status" value="1"/>
</dbReference>
<dbReference type="GO" id="GO:1902201">
    <property type="term" value="P:negative regulation of bacterial-type flagellum-dependent cell motility"/>
    <property type="evidence" value="ECO:0007669"/>
    <property type="project" value="TreeGrafter"/>
</dbReference>
<dbReference type="Gene3D" id="3.30.70.270">
    <property type="match status" value="1"/>
</dbReference>
<protein>
    <recommendedName>
        <fullName evidence="1">diguanylate cyclase</fullName>
        <ecNumber evidence="1">2.7.7.65</ecNumber>
    </recommendedName>
</protein>
<dbReference type="FunFam" id="3.30.70.270:FF:000001">
    <property type="entry name" value="Diguanylate cyclase domain protein"/>
    <property type="match status" value="1"/>
</dbReference>
<dbReference type="Pfam" id="PF00990">
    <property type="entry name" value="GGDEF"/>
    <property type="match status" value="1"/>
</dbReference>
<gene>
    <name evidence="5" type="ORF">LMG29542_00165</name>
</gene>
<evidence type="ECO:0000313" key="5">
    <source>
        <dbReference type="EMBL" id="CAB3746266.1"/>
    </source>
</evidence>
<keyword evidence="3" id="KW-0812">Transmembrane</keyword>
<dbReference type="PROSITE" id="PS50887">
    <property type="entry name" value="GGDEF"/>
    <property type="match status" value="1"/>
</dbReference>
<organism evidence="5 6">
    <name type="scientific">Paraburkholderia humisilvae</name>
    <dbReference type="NCBI Taxonomy" id="627669"/>
    <lineage>
        <taxon>Bacteria</taxon>
        <taxon>Pseudomonadati</taxon>
        <taxon>Pseudomonadota</taxon>
        <taxon>Betaproteobacteria</taxon>
        <taxon>Burkholderiales</taxon>
        <taxon>Burkholderiaceae</taxon>
        <taxon>Paraburkholderia</taxon>
    </lineage>
</organism>
<feature type="transmembrane region" description="Helical" evidence="3">
    <location>
        <begin position="33"/>
        <end position="53"/>
    </location>
</feature>
<dbReference type="InterPro" id="IPR000160">
    <property type="entry name" value="GGDEF_dom"/>
</dbReference>
<feature type="transmembrane region" description="Helical" evidence="3">
    <location>
        <begin position="6"/>
        <end position="26"/>
    </location>
</feature>
<dbReference type="RefSeq" id="WP_175224206.1">
    <property type="nucleotide sequence ID" value="NZ_CADIKH010000001.1"/>
</dbReference>
<proteinExistence type="predicted"/>
<dbReference type="Proteomes" id="UP000494363">
    <property type="component" value="Unassembled WGS sequence"/>
</dbReference>
<name>A0A6J5D0T6_9BURK</name>
<feature type="domain" description="GGDEF" evidence="4">
    <location>
        <begin position="252"/>
        <end position="384"/>
    </location>
</feature>
<feature type="transmembrane region" description="Helical" evidence="3">
    <location>
        <begin position="190"/>
        <end position="210"/>
    </location>
</feature>
<dbReference type="EMBL" id="CADIKH010000001">
    <property type="protein sequence ID" value="CAB3746266.1"/>
    <property type="molecule type" value="Genomic_DNA"/>
</dbReference>
<dbReference type="InterPro" id="IPR050469">
    <property type="entry name" value="Diguanylate_Cyclase"/>
</dbReference>
<evidence type="ECO:0000259" key="4">
    <source>
        <dbReference type="PROSITE" id="PS50887"/>
    </source>
</evidence>
<dbReference type="GO" id="GO:0043709">
    <property type="term" value="P:cell adhesion involved in single-species biofilm formation"/>
    <property type="evidence" value="ECO:0007669"/>
    <property type="project" value="TreeGrafter"/>
</dbReference>
<feature type="transmembrane region" description="Helical" evidence="3">
    <location>
        <begin position="149"/>
        <end position="170"/>
    </location>
</feature>
<dbReference type="PANTHER" id="PTHR45138:SF9">
    <property type="entry name" value="DIGUANYLATE CYCLASE DGCM-RELATED"/>
    <property type="match status" value="1"/>
</dbReference>
<dbReference type="NCBIfam" id="TIGR00254">
    <property type="entry name" value="GGDEF"/>
    <property type="match status" value="1"/>
</dbReference>
<evidence type="ECO:0000256" key="2">
    <source>
        <dbReference type="ARBA" id="ARBA00034247"/>
    </source>
</evidence>
<dbReference type="AlphaFoldDB" id="A0A6J5D0T6"/>
<sequence>MISHVAPLFVAATSGVVSVAILGSLLRAGIPGLARWLSANILTAGAFIFLAFQGRMPDGVSLLITTAVITYAVLLVLQGCRQFFGLRASHYRELAIYVALLACVAHWTVVTPNPNIRISVVSAFLLYVRVSFAWTVWRYRPRHRPRYGYDFVFWTALVEAAIHLARGLAFGLGWEHQTVAVIAPTPTNDVFAAMVILALPCLSVGIVMLAHDRMAECMERLATLDELTGALARRAFLVLTQALFDAAQRQRVVLSIAILDLDRFKAINDAHGHATGDAVLKTFAGVVTRALGRDDVFGRLGGEEFAIVFPSTTQADAAQWMETLRRAVAASALTVPGGELVCTFSAGVSEVQRDDTLADLMARADAAQYSAKAMGRNRVVVAADTAGSGSALNAI</sequence>
<evidence type="ECO:0000256" key="1">
    <source>
        <dbReference type="ARBA" id="ARBA00012528"/>
    </source>
</evidence>
<feature type="transmembrane region" description="Helical" evidence="3">
    <location>
        <begin position="116"/>
        <end position="137"/>
    </location>
</feature>
<feature type="transmembrane region" description="Helical" evidence="3">
    <location>
        <begin position="59"/>
        <end position="79"/>
    </location>
</feature>